<name>A0A6N2XW30_9FIRM</name>
<protein>
    <submittedName>
        <fullName evidence="3">Uncharacterized protein</fullName>
    </submittedName>
</protein>
<evidence type="ECO:0000313" key="3">
    <source>
        <dbReference type="EMBL" id="VYT57876.1"/>
    </source>
</evidence>
<keyword evidence="1" id="KW-0472">Membrane</keyword>
<keyword evidence="1" id="KW-0812">Transmembrane</keyword>
<reference evidence="3" key="1">
    <citation type="submission" date="2019-11" db="EMBL/GenBank/DDBJ databases">
        <authorList>
            <person name="Feng L."/>
        </authorList>
    </citation>
    <scope>NUCLEOTIDE SEQUENCE</scope>
    <source>
        <strain evidence="3">CramosumLFYP8</strain>
    </source>
</reference>
<dbReference type="EMBL" id="JAQLKE010000035">
    <property type="protein sequence ID" value="MDB7085287.1"/>
    <property type="molecule type" value="Genomic_DNA"/>
</dbReference>
<sequence length="56" mass="5827">MNIIGIICGVVVAVGCLIVFLCQLIKNDIENVIVFIVTRLAIAIAAGLTVAMALSI</sequence>
<keyword evidence="1" id="KW-1133">Transmembrane helix</keyword>
<organism evidence="3">
    <name type="scientific">Thomasclavelia ramosa</name>
    <dbReference type="NCBI Taxonomy" id="1547"/>
    <lineage>
        <taxon>Bacteria</taxon>
        <taxon>Bacillati</taxon>
        <taxon>Bacillota</taxon>
        <taxon>Erysipelotrichia</taxon>
        <taxon>Erysipelotrichales</taxon>
        <taxon>Coprobacillaceae</taxon>
        <taxon>Thomasclavelia</taxon>
    </lineage>
</organism>
<feature type="transmembrane region" description="Helical" evidence="1">
    <location>
        <begin position="7"/>
        <end position="26"/>
    </location>
</feature>
<dbReference type="AlphaFoldDB" id="A0A6N2XW30"/>
<evidence type="ECO:0000256" key="1">
    <source>
        <dbReference type="SAM" id="Phobius"/>
    </source>
</evidence>
<gene>
    <name evidence="3" type="ORF">CRLFYP8_00550</name>
    <name evidence="2" type="ORF">PM738_15890</name>
</gene>
<accession>A0A6N2XW30</accession>
<dbReference type="EMBL" id="CACRTL010000003">
    <property type="protein sequence ID" value="VYT57876.1"/>
    <property type="molecule type" value="Genomic_DNA"/>
</dbReference>
<evidence type="ECO:0000313" key="2">
    <source>
        <dbReference type="EMBL" id="MDB7085287.1"/>
    </source>
</evidence>
<feature type="transmembrane region" description="Helical" evidence="1">
    <location>
        <begin position="32"/>
        <end position="54"/>
    </location>
</feature>
<dbReference type="RefSeq" id="WP_009299799.1">
    <property type="nucleotide sequence ID" value="NZ_AP031443.1"/>
</dbReference>
<proteinExistence type="predicted"/>
<reference evidence="2" key="2">
    <citation type="submission" date="2023-01" db="EMBL/GenBank/DDBJ databases">
        <title>Human gut microbiome strain richness.</title>
        <authorList>
            <person name="Chen-Liaw A."/>
        </authorList>
    </citation>
    <scope>NUCLEOTIDE SEQUENCE</scope>
    <source>
        <strain evidence="2">1001217st2_G6_1001217B_191108</strain>
    </source>
</reference>
<dbReference type="Proteomes" id="UP001211987">
    <property type="component" value="Unassembled WGS sequence"/>
</dbReference>